<evidence type="ECO:0000313" key="1">
    <source>
        <dbReference type="EMBL" id="QOD37981.1"/>
    </source>
</evidence>
<dbReference type="Proteomes" id="UP000516514">
    <property type="component" value="Chromosome"/>
</dbReference>
<evidence type="ECO:0000313" key="2">
    <source>
        <dbReference type="Proteomes" id="UP000516514"/>
    </source>
</evidence>
<dbReference type="RefSeq" id="WP_191110808.1">
    <property type="nucleotide sequence ID" value="NZ_CP061738.1"/>
</dbReference>
<dbReference type="EMBL" id="CP061738">
    <property type="protein sequence ID" value="QOD37981.1"/>
    <property type="molecule type" value="Genomic_DNA"/>
</dbReference>
<sequence>MNEQSFETLLSTIRASNDLNKDNVINKIAEQLKKDDPHTYKKWSDSQFSIDYKFTDQFTLLCIAAKCDLKKIVNFSRKRS</sequence>
<dbReference type="KEGG" id="wms:ID128_03995"/>
<gene>
    <name evidence="1" type="ORF">ID128_03995</name>
</gene>
<organism evidence="1 2">
    <name type="scientific">Candidatus Wolbachia massiliensis</name>
    <dbReference type="NCBI Taxonomy" id="1845000"/>
    <lineage>
        <taxon>Bacteria</taxon>
        <taxon>Pseudomonadati</taxon>
        <taxon>Pseudomonadota</taxon>
        <taxon>Alphaproteobacteria</taxon>
        <taxon>Rickettsiales</taxon>
        <taxon>Anaplasmataceae</taxon>
        <taxon>Wolbachieae</taxon>
        <taxon>Wolbachia</taxon>
    </lineage>
</organism>
<dbReference type="AlphaFoldDB" id="A0A7L7YRR5"/>
<reference evidence="1 2" key="1">
    <citation type="submission" date="2020-09" db="EMBL/GenBank/DDBJ databases">
        <title>An Earliest Endosymbiont, Wolbachia massiliensis sp. nov., Strain PL13 From the Bed Bug (Cimex hemipterius), Type strain of a New supergroup T.</title>
        <authorList>
            <person name="Laidoudi Y."/>
            <person name="Levasseur A."/>
            <person name="Medkour H."/>
            <person name="Maaloum M."/>
            <person name="BenKhedher M."/>
            <person name="Sambou M."/>
            <person name="Bassene H."/>
            <person name="Davoust B."/>
            <person name="Fenollar F."/>
            <person name="Raoult D."/>
            <person name="Mediannikov O."/>
        </authorList>
    </citation>
    <scope>NUCLEOTIDE SEQUENCE [LARGE SCALE GENOMIC DNA]</scope>
    <source>
        <strain evidence="1 2">PL13</strain>
    </source>
</reference>
<keyword evidence="2" id="KW-1185">Reference proteome</keyword>
<accession>A0A7L7YRR5</accession>
<protein>
    <submittedName>
        <fullName evidence="1">Uncharacterized protein</fullName>
    </submittedName>
</protein>
<name>A0A7L7YRR5_9RICK</name>
<proteinExistence type="predicted"/>